<accession>D9X1Y1</accession>
<dbReference type="EMBL" id="GG657757">
    <property type="protein sequence ID" value="EFL31423.1"/>
    <property type="molecule type" value="Genomic_DNA"/>
</dbReference>
<feature type="transmembrane region" description="Helical" evidence="1">
    <location>
        <begin position="144"/>
        <end position="165"/>
    </location>
</feature>
<feature type="transmembrane region" description="Helical" evidence="1">
    <location>
        <begin position="242"/>
        <end position="266"/>
    </location>
</feature>
<keyword evidence="1" id="KW-0472">Membrane</keyword>
<proteinExistence type="predicted"/>
<keyword evidence="1" id="KW-1133">Transmembrane helix</keyword>
<evidence type="ECO:0000313" key="2">
    <source>
        <dbReference type="EMBL" id="EFL31423.1"/>
    </source>
</evidence>
<dbReference type="STRING" id="591159.SSQG_01941"/>
<dbReference type="Proteomes" id="UP000004184">
    <property type="component" value="Unassembled WGS sequence"/>
</dbReference>
<feature type="transmembrane region" description="Helical" evidence="1">
    <location>
        <begin position="286"/>
        <end position="308"/>
    </location>
</feature>
<dbReference type="AlphaFoldDB" id="D9X1Y1"/>
<dbReference type="eggNOG" id="ENOG5032Z70">
    <property type="taxonomic scope" value="Bacteria"/>
</dbReference>
<reference evidence="3" key="1">
    <citation type="submission" date="2009-02" db="EMBL/GenBank/DDBJ databases">
        <title>Annotation of Streptomyces viridochromogenes strain DSM 40736.</title>
        <authorList>
            <consortium name="The Broad Institute Genome Sequencing Platform"/>
            <consortium name="Broad Institute Microbial Sequencing Center"/>
            <person name="Fischbach M."/>
            <person name="Godfrey P."/>
            <person name="Ward D."/>
            <person name="Young S."/>
            <person name="Zeng Q."/>
            <person name="Koehrsen M."/>
            <person name="Alvarado L."/>
            <person name="Berlin A.M."/>
            <person name="Bochicchio J."/>
            <person name="Borenstein D."/>
            <person name="Chapman S.B."/>
            <person name="Chen Z."/>
            <person name="Engels R."/>
            <person name="Freedman E."/>
            <person name="Gellesch M."/>
            <person name="Goldberg J."/>
            <person name="Griggs A."/>
            <person name="Gujja S."/>
            <person name="Heilman E.R."/>
            <person name="Heiman D.I."/>
            <person name="Hepburn T.A."/>
            <person name="Howarth C."/>
            <person name="Jen D."/>
            <person name="Larson L."/>
            <person name="Lewis B."/>
            <person name="Mehta T."/>
            <person name="Park D."/>
            <person name="Pearson M."/>
            <person name="Richards J."/>
            <person name="Roberts A."/>
            <person name="Saif S."/>
            <person name="Shea T.D."/>
            <person name="Shenoy N."/>
            <person name="Sisk P."/>
            <person name="Stolte C."/>
            <person name="Sykes S.N."/>
            <person name="Thomson T."/>
            <person name="Walk T."/>
            <person name="White J."/>
            <person name="Yandava C."/>
            <person name="Straight P."/>
            <person name="Clardy J."/>
            <person name="Hung D."/>
            <person name="Kolter R."/>
            <person name="Mekalanos J."/>
            <person name="Walker S."/>
            <person name="Walsh C.T."/>
            <person name="Wieland-Brown L.C."/>
            <person name="Haas B."/>
            <person name="Nusbaum C."/>
            <person name="Birren B."/>
        </authorList>
    </citation>
    <scope>NUCLEOTIDE SEQUENCE [LARGE SCALE GENOMIC DNA]</scope>
    <source>
        <strain evidence="3">DSM 40736 / JCM 4977 / BCRC 1201 / Tue 494</strain>
    </source>
</reference>
<gene>
    <name evidence="2" type="ORF">SSQG_01941</name>
</gene>
<feature type="transmembrane region" description="Helical" evidence="1">
    <location>
        <begin position="200"/>
        <end position="222"/>
    </location>
</feature>
<dbReference type="Pfam" id="PF13803">
    <property type="entry name" value="DUF4184"/>
    <property type="match status" value="1"/>
</dbReference>
<name>D9X1Y1_STRVT</name>
<dbReference type="HOGENOM" id="CLU_063873_0_0_11"/>
<evidence type="ECO:0008006" key="4">
    <source>
        <dbReference type="Google" id="ProtNLM"/>
    </source>
</evidence>
<dbReference type="InterPro" id="IPR025238">
    <property type="entry name" value="DUF4184"/>
</dbReference>
<feature type="transmembrane region" description="Helical" evidence="1">
    <location>
        <begin position="320"/>
        <end position="341"/>
    </location>
</feature>
<organism evidence="2 3">
    <name type="scientific">Streptomyces viridochromogenes (strain DSM 40736 / JCM 4977 / BCRC 1201 / Tue 494)</name>
    <dbReference type="NCBI Taxonomy" id="591159"/>
    <lineage>
        <taxon>Bacteria</taxon>
        <taxon>Bacillati</taxon>
        <taxon>Actinomycetota</taxon>
        <taxon>Actinomycetes</taxon>
        <taxon>Kitasatosporales</taxon>
        <taxon>Streptomycetaceae</taxon>
        <taxon>Streptomyces</taxon>
    </lineage>
</organism>
<sequence>MRSLCCDDREGRVVALRTVFPRPVSPARGTVTLATLRQLPLLGHPFVPDFHQLVMWRAWRAAGVRDPAYWALRPPGQPPSRGAELPFTLSHAAAVLPAVRADGTGRGPLVPAVLVAGSFAPDMTYYAASAVSGAMEFGDVTHSLPGVFTVDVLIAWALVGLWLLVREPLVALLPRARQGPVATLLRCGVPRARVRTSLVVRWYVSAVLGALTHVVWDAFTHLDRWGMRLFPVLGREVAGSPLYWYLQYGGSAVAAVVIAAFVAYGLRRIPVREPVGIPVLAARDRWAAGAVIGGFALLGAVQRAAHWWAYWGSVAKPWEIIPTVCFGAGAGLVPALLLYAVGVRVRRPVPVPAGPGRADDAEPSRPAAR</sequence>
<protein>
    <recommendedName>
        <fullName evidence="4">DUF4184 family protein</fullName>
    </recommendedName>
</protein>
<keyword evidence="1" id="KW-0812">Transmembrane</keyword>
<evidence type="ECO:0000256" key="1">
    <source>
        <dbReference type="SAM" id="Phobius"/>
    </source>
</evidence>
<keyword evidence="3" id="KW-1185">Reference proteome</keyword>
<evidence type="ECO:0000313" key="3">
    <source>
        <dbReference type="Proteomes" id="UP000004184"/>
    </source>
</evidence>